<feature type="coiled-coil region" evidence="1">
    <location>
        <begin position="287"/>
        <end position="314"/>
    </location>
</feature>
<reference evidence="4 5" key="1">
    <citation type="submission" date="2018-04" db="EMBL/GenBank/DDBJ databases">
        <title>WGS assembly of Panicum hallii var. hallii HAL2.</title>
        <authorList>
            <person name="Lovell J."/>
            <person name="Jenkins J."/>
            <person name="Lowry D."/>
            <person name="Mamidi S."/>
            <person name="Sreedasyam A."/>
            <person name="Weng X."/>
            <person name="Barry K."/>
            <person name="Bonette J."/>
            <person name="Campitelli B."/>
            <person name="Daum C."/>
            <person name="Gordon S."/>
            <person name="Gould B."/>
            <person name="Lipzen A."/>
            <person name="MacQueen A."/>
            <person name="Palacio-Mejia J."/>
            <person name="Plott C."/>
            <person name="Shakirov E."/>
            <person name="Shu S."/>
            <person name="Yoshinaga Y."/>
            <person name="Zane M."/>
            <person name="Rokhsar D."/>
            <person name="Grimwood J."/>
            <person name="Schmutz J."/>
            <person name="Juenger T."/>
        </authorList>
    </citation>
    <scope>NUCLEOTIDE SEQUENCE [LARGE SCALE GENOMIC DNA]</scope>
    <source>
        <strain evidence="5">cv. HAL2</strain>
    </source>
</reference>
<feature type="region of interest" description="Disordered" evidence="2">
    <location>
        <begin position="238"/>
        <end position="267"/>
    </location>
</feature>
<evidence type="ECO:0000256" key="1">
    <source>
        <dbReference type="SAM" id="Coils"/>
    </source>
</evidence>
<dbReference type="STRING" id="1504633.A0A2T7ERW8"/>
<sequence length="384" mass="44250">MFQGGPSQGGDNSNELSLPLPSTIRELEKYNLNGAFSGSMHNMGVPTQPASPLVNASFRLAPTEDPEVEEVDGTQVSNNKGKKRVAQRGRSFTHEEDRAICSAFLHVSKDPIIGTSQTSTGYYTRMHRHFVDNNGVSTNRTKVSIENRWGTIHKAVNKFCGFYDAIERRNQSGKNEQDRINDAIRMYEEIEPWQFHHCWLILRGEPKWHARMVECNMAQRVNQRPAPKCSETETCSVQAESTLPDRPEGRDSAKKRARIMADTSSSSAAMEMLQKMHDRGEKNDVKEDQLRHEMFKMERERERLELQKLNWEKKWAAWEKKWAVMESNSMTRQNEYELNQWNADLIVMSQDLDKLAPPLRAMYQQKQEEIMKRRGISTPPTSDS</sequence>
<feature type="domain" description="No apical meristem-associated C-terminal" evidence="3">
    <location>
        <begin position="193"/>
        <end position="370"/>
    </location>
</feature>
<dbReference type="Gramene" id="PUZ70582">
    <property type="protein sequence ID" value="PUZ70582"/>
    <property type="gene ID" value="GQ55_2G243200"/>
</dbReference>
<dbReference type="Proteomes" id="UP000244336">
    <property type="component" value="Chromosome 2"/>
</dbReference>
<dbReference type="PANTHER" id="PTHR45125">
    <property type="entry name" value="F21J9.4-RELATED"/>
    <property type="match status" value="1"/>
</dbReference>
<dbReference type="Pfam" id="PF14303">
    <property type="entry name" value="NAM-associated"/>
    <property type="match status" value="1"/>
</dbReference>
<feature type="region of interest" description="Disordered" evidence="2">
    <location>
        <begin position="69"/>
        <end position="91"/>
    </location>
</feature>
<evidence type="ECO:0000256" key="2">
    <source>
        <dbReference type="SAM" id="MobiDB-lite"/>
    </source>
</evidence>
<dbReference type="PANTHER" id="PTHR45125:SF40">
    <property type="entry name" value="OS06G0117800 PROTEIN"/>
    <property type="match status" value="1"/>
</dbReference>
<dbReference type="EMBL" id="CM009750">
    <property type="protein sequence ID" value="PUZ70582.1"/>
    <property type="molecule type" value="Genomic_DNA"/>
</dbReference>
<evidence type="ECO:0000259" key="3">
    <source>
        <dbReference type="Pfam" id="PF14303"/>
    </source>
</evidence>
<protein>
    <recommendedName>
        <fullName evidence="3">No apical meristem-associated C-terminal domain-containing protein</fullName>
    </recommendedName>
</protein>
<dbReference type="AlphaFoldDB" id="A0A2T7ERW8"/>
<organism evidence="4 5">
    <name type="scientific">Panicum hallii var. hallii</name>
    <dbReference type="NCBI Taxonomy" id="1504633"/>
    <lineage>
        <taxon>Eukaryota</taxon>
        <taxon>Viridiplantae</taxon>
        <taxon>Streptophyta</taxon>
        <taxon>Embryophyta</taxon>
        <taxon>Tracheophyta</taxon>
        <taxon>Spermatophyta</taxon>
        <taxon>Magnoliopsida</taxon>
        <taxon>Liliopsida</taxon>
        <taxon>Poales</taxon>
        <taxon>Poaceae</taxon>
        <taxon>PACMAD clade</taxon>
        <taxon>Panicoideae</taxon>
        <taxon>Panicodae</taxon>
        <taxon>Paniceae</taxon>
        <taxon>Panicinae</taxon>
        <taxon>Panicum</taxon>
        <taxon>Panicum sect. Panicum</taxon>
    </lineage>
</organism>
<dbReference type="OrthoDB" id="1225588at2759"/>
<proteinExistence type="predicted"/>
<evidence type="ECO:0000313" key="5">
    <source>
        <dbReference type="Proteomes" id="UP000244336"/>
    </source>
</evidence>
<feature type="compositionally biased region" description="Basic and acidic residues" evidence="2">
    <location>
        <begin position="243"/>
        <end position="254"/>
    </location>
</feature>
<evidence type="ECO:0000313" key="4">
    <source>
        <dbReference type="EMBL" id="PUZ70582.1"/>
    </source>
</evidence>
<keyword evidence="5" id="KW-1185">Reference proteome</keyword>
<name>A0A2T7ERW8_9POAL</name>
<keyword evidence="1" id="KW-0175">Coiled coil</keyword>
<accession>A0A2T7ERW8</accession>
<gene>
    <name evidence="4" type="ORF">GQ55_2G243200</name>
</gene>
<dbReference type="InterPro" id="IPR029466">
    <property type="entry name" value="NAM-associated_C"/>
</dbReference>